<comment type="subcellular location">
    <subcellularLocation>
        <location evidence="1">Cytoplasm</location>
    </subcellularLocation>
</comment>
<proteinExistence type="inferred from homology"/>
<dbReference type="InterPro" id="IPR000032">
    <property type="entry name" value="HPr-like"/>
</dbReference>
<dbReference type="InterPro" id="IPR001020">
    <property type="entry name" value="PTS_HPr_His_P_site"/>
</dbReference>
<dbReference type="RefSeq" id="WP_120175938.1">
    <property type="nucleotide sequence ID" value="NZ_AP018786.1"/>
</dbReference>
<gene>
    <name evidence="6" type="primary">ptsH</name>
    <name evidence="6" type="ORF">SUTMEG_01710</name>
</gene>
<dbReference type="GO" id="GO:0005737">
    <property type="term" value="C:cytoplasm"/>
    <property type="evidence" value="ECO:0007669"/>
    <property type="project" value="UniProtKB-SubCell"/>
</dbReference>
<comment type="similarity">
    <text evidence="2">Belongs to the HPr family.</text>
</comment>
<organism evidence="6 7">
    <name type="scientific">Sutterella megalosphaeroides</name>
    <dbReference type="NCBI Taxonomy" id="2494234"/>
    <lineage>
        <taxon>Bacteria</taxon>
        <taxon>Pseudomonadati</taxon>
        <taxon>Pseudomonadota</taxon>
        <taxon>Betaproteobacteria</taxon>
        <taxon>Burkholderiales</taxon>
        <taxon>Sutterellaceae</taxon>
        <taxon>Sutterella</taxon>
    </lineage>
</organism>
<keyword evidence="7" id="KW-1185">Reference proteome</keyword>
<dbReference type="PROSITE" id="PS00369">
    <property type="entry name" value="PTS_HPR_HIS"/>
    <property type="match status" value="1"/>
</dbReference>
<dbReference type="EMBL" id="AP018786">
    <property type="protein sequence ID" value="BBF22280.1"/>
    <property type="molecule type" value="Genomic_DNA"/>
</dbReference>
<dbReference type="GO" id="GO:0009401">
    <property type="term" value="P:phosphoenolpyruvate-dependent sugar phosphotransferase system"/>
    <property type="evidence" value="ECO:0007669"/>
    <property type="project" value="UniProtKB-KW"/>
</dbReference>
<dbReference type="PRINTS" id="PR00107">
    <property type="entry name" value="PHOSPHOCPHPR"/>
</dbReference>
<keyword evidence="3" id="KW-0963">Cytoplasm</keyword>
<dbReference type="Pfam" id="PF00381">
    <property type="entry name" value="PTS-HPr"/>
    <property type="match status" value="1"/>
</dbReference>
<evidence type="ECO:0000256" key="2">
    <source>
        <dbReference type="ARBA" id="ARBA00010736"/>
    </source>
</evidence>
<evidence type="ECO:0000256" key="4">
    <source>
        <dbReference type="ARBA" id="ARBA00022683"/>
    </source>
</evidence>
<dbReference type="SUPFAM" id="SSF55594">
    <property type="entry name" value="HPr-like"/>
    <property type="match status" value="1"/>
</dbReference>
<sequence>MLTQTLTVKNRLGLHARPSALLAKTANLYESSILLKDKVRTVDAKSILGLMTMALPKGTELVVCVDGPDEASALRHVVELFETRFGEPD</sequence>
<dbReference type="InterPro" id="IPR050399">
    <property type="entry name" value="HPr"/>
</dbReference>
<dbReference type="AlphaFoldDB" id="A0A2Z6I8R0"/>
<dbReference type="Proteomes" id="UP000271003">
    <property type="component" value="Chromosome"/>
</dbReference>
<accession>A0A2Z6I8R0</accession>
<name>A0A2Z6I8R0_9BURK</name>
<dbReference type="OrthoDB" id="9798965at2"/>
<dbReference type="PANTHER" id="PTHR33705:SF2">
    <property type="entry name" value="PHOSPHOCARRIER PROTEIN NPR"/>
    <property type="match status" value="1"/>
</dbReference>
<dbReference type="PANTHER" id="PTHR33705">
    <property type="entry name" value="PHOSPHOCARRIER PROTEIN HPR"/>
    <property type="match status" value="1"/>
</dbReference>
<evidence type="ECO:0000256" key="3">
    <source>
        <dbReference type="ARBA" id="ARBA00022490"/>
    </source>
</evidence>
<dbReference type="PROSITE" id="PS51350">
    <property type="entry name" value="PTS_HPR_DOM"/>
    <property type="match status" value="1"/>
</dbReference>
<evidence type="ECO:0000313" key="6">
    <source>
        <dbReference type="EMBL" id="BBF22280.1"/>
    </source>
</evidence>
<dbReference type="Gene3D" id="3.30.1340.10">
    <property type="entry name" value="HPr-like"/>
    <property type="match status" value="1"/>
</dbReference>
<evidence type="ECO:0000259" key="5">
    <source>
        <dbReference type="PROSITE" id="PS51350"/>
    </source>
</evidence>
<evidence type="ECO:0000313" key="7">
    <source>
        <dbReference type="Proteomes" id="UP000271003"/>
    </source>
</evidence>
<protein>
    <submittedName>
        <fullName evidence="6">Phosphocarrier protein HPr</fullName>
    </submittedName>
</protein>
<keyword evidence="4" id="KW-0598">Phosphotransferase system</keyword>
<dbReference type="KEGG" id="sutt:SUTMEG_01710"/>
<dbReference type="NCBIfam" id="TIGR01003">
    <property type="entry name" value="PTS_HPr_family"/>
    <property type="match status" value="1"/>
</dbReference>
<evidence type="ECO:0000256" key="1">
    <source>
        <dbReference type="ARBA" id="ARBA00004496"/>
    </source>
</evidence>
<feature type="domain" description="HPr" evidence="5">
    <location>
        <begin position="1"/>
        <end position="88"/>
    </location>
</feature>
<reference evidence="6 7" key="1">
    <citation type="journal article" date="2018" name="Int. J. Syst. Evol. Microbiol.">
        <title>Mesosutterella multiformis gen. nov., sp. nov., a member of the family Sutterellaceae and Sutterella megalosphaeroides sp. nov., isolated from human faeces.</title>
        <authorList>
            <person name="Sakamoto M."/>
            <person name="Ikeyama N."/>
            <person name="Kunihiro T."/>
            <person name="Iino T."/>
            <person name="Yuki M."/>
            <person name="Ohkuma M."/>
        </authorList>
    </citation>
    <scope>NUCLEOTIDE SEQUENCE [LARGE SCALE GENOMIC DNA]</scope>
    <source>
        <strain evidence="6 7">6FBBBH3</strain>
    </source>
</reference>
<dbReference type="InterPro" id="IPR035895">
    <property type="entry name" value="HPr-like_sf"/>
</dbReference>
<dbReference type="CDD" id="cd00367">
    <property type="entry name" value="PTS-HPr_like"/>
    <property type="match status" value="1"/>
</dbReference>